<evidence type="ECO:0000313" key="5">
    <source>
        <dbReference type="Proteomes" id="UP000528457"/>
    </source>
</evidence>
<dbReference type="InParanoid" id="A0A7X0MXS1"/>
<organism evidence="4 5">
    <name type="scientific">Pseudoteredinibacter isoporae</name>
    <dbReference type="NCBI Taxonomy" id="570281"/>
    <lineage>
        <taxon>Bacteria</taxon>
        <taxon>Pseudomonadati</taxon>
        <taxon>Pseudomonadota</taxon>
        <taxon>Gammaproteobacteria</taxon>
        <taxon>Cellvibrionales</taxon>
        <taxon>Cellvibrionaceae</taxon>
        <taxon>Pseudoteredinibacter</taxon>
    </lineage>
</organism>
<name>A0A7X0MXS1_9GAMM</name>
<dbReference type="Proteomes" id="UP000528457">
    <property type="component" value="Unassembled WGS sequence"/>
</dbReference>
<proteinExistence type="inferred from homology"/>
<dbReference type="GO" id="GO:0043590">
    <property type="term" value="C:bacterial nucleoid"/>
    <property type="evidence" value="ECO:0007669"/>
    <property type="project" value="TreeGrafter"/>
</dbReference>
<dbReference type="RefSeq" id="WP_166846225.1">
    <property type="nucleotide sequence ID" value="NZ_JAAONY010000002.1"/>
</dbReference>
<dbReference type="GO" id="GO:0003727">
    <property type="term" value="F:single-stranded RNA binding"/>
    <property type="evidence" value="ECO:0007669"/>
    <property type="project" value="TreeGrafter"/>
</dbReference>
<dbReference type="Pfam" id="PF04245">
    <property type="entry name" value="NA37"/>
    <property type="match status" value="1"/>
</dbReference>
<evidence type="ECO:0000256" key="1">
    <source>
        <dbReference type="ARBA" id="ARBA00004453"/>
    </source>
</evidence>
<evidence type="ECO:0000256" key="3">
    <source>
        <dbReference type="ARBA" id="ARBA00022490"/>
    </source>
</evidence>
<dbReference type="AlphaFoldDB" id="A0A7X0MXS1"/>
<accession>A0A7X0MXS1</accession>
<keyword evidence="3" id="KW-0963">Cytoplasm</keyword>
<dbReference type="PANTHER" id="PTHR38772">
    <property type="match status" value="1"/>
</dbReference>
<evidence type="ECO:0000313" key="4">
    <source>
        <dbReference type="EMBL" id="MBB6522289.1"/>
    </source>
</evidence>
<dbReference type="InterPro" id="IPR007358">
    <property type="entry name" value="Nucleoid_associated_NdpA"/>
</dbReference>
<keyword evidence="5" id="KW-1185">Reference proteome</keyword>
<comment type="similarity">
    <text evidence="2">Belongs to the YejK family.</text>
</comment>
<gene>
    <name evidence="4" type="ORF">HNR48_002574</name>
</gene>
<evidence type="ECO:0000256" key="2">
    <source>
        <dbReference type="ARBA" id="ARBA00009035"/>
    </source>
</evidence>
<sequence>MLECDDCKIAYEESLAECPNCEPEKTKIIQPLKVVSAVTAQFISEKGADDIDSKIGLPWPIENEICYAFITQVERKFKRKNKFHSYYEQQDSDTSMPSRLQKYIRGETDFLKLIDMLMDELVLSAIDSGAVKITGGGIVFMHYKDNDEDDVGRLLAVMVDNRSGFKFDGDLIPENAQHINLNTLKQAALFDLTGFKETYPEKPEGKTYLKFIAGSSASAFFKKAFGCEIKADNAKSVDQLYAALEKYRSTLNLPVEDYHKSRRRLDKELEKAARDKKPVSLDALSVLIDSEIPDAFKQGKSFSEFVNDNDFEVNDYIEPTVQAVEAEQWVNVNAPDESFSAKIYRAKIGGVGSGHPIEYDVDTHKLTLSVNDHNEQQSLKDLVDTDE</sequence>
<reference evidence="4 5" key="1">
    <citation type="submission" date="2020-08" db="EMBL/GenBank/DDBJ databases">
        <title>Genomic Encyclopedia of Type Strains, Phase IV (KMG-IV): sequencing the most valuable type-strain genomes for metagenomic binning, comparative biology and taxonomic classification.</title>
        <authorList>
            <person name="Goeker M."/>
        </authorList>
    </citation>
    <scope>NUCLEOTIDE SEQUENCE [LARGE SCALE GENOMIC DNA]</scope>
    <source>
        <strain evidence="4 5">DSM 22368</strain>
    </source>
</reference>
<comment type="subcellular location">
    <subcellularLocation>
        <location evidence="1">Cytoplasm</location>
        <location evidence="1">Nucleoid</location>
    </subcellularLocation>
</comment>
<comment type="caution">
    <text evidence="4">The sequence shown here is derived from an EMBL/GenBank/DDBJ whole genome shotgun (WGS) entry which is preliminary data.</text>
</comment>
<protein>
    <submittedName>
        <fullName evidence="4">Nucleoid-associated protein YejK</fullName>
    </submittedName>
</protein>
<dbReference type="EMBL" id="JACHHT010000002">
    <property type="protein sequence ID" value="MBB6522289.1"/>
    <property type="molecule type" value="Genomic_DNA"/>
</dbReference>
<dbReference type="PANTHER" id="PTHR38772:SF1">
    <property type="entry name" value="NUCLEOID-ASSOCIATED PROTEIN YEJK"/>
    <property type="match status" value="1"/>
</dbReference>
<dbReference type="GO" id="GO:0003690">
    <property type="term" value="F:double-stranded DNA binding"/>
    <property type="evidence" value="ECO:0007669"/>
    <property type="project" value="TreeGrafter"/>
</dbReference>